<dbReference type="EMBL" id="RCHS01003034">
    <property type="protein sequence ID" value="RMX44277.1"/>
    <property type="molecule type" value="Genomic_DNA"/>
</dbReference>
<accession>A0A3M6TS60</accession>
<proteinExistence type="predicted"/>
<evidence type="ECO:0000313" key="2">
    <source>
        <dbReference type="Proteomes" id="UP000275408"/>
    </source>
</evidence>
<keyword evidence="2" id="KW-1185">Reference proteome</keyword>
<evidence type="ECO:0000313" key="1">
    <source>
        <dbReference type="EMBL" id="RMX44277.1"/>
    </source>
</evidence>
<dbReference type="AlphaFoldDB" id="A0A3M6TS60"/>
<dbReference type="Gene3D" id="3.90.70.120">
    <property type="match status" value="1"/>
</dbReference>
<organism evidence="1 2">
    <name type="scientific">Pocillopora damicornis</name>
    <name type="common">Cauliflower coral</name>
    <name type="synonym">Millepora damicornis</name>
    <dbReference type="NCBI Taxonomy" id="46731"/>
    <lineage>
        <taxon>Eukaryota</taxon>
        <taxon>Metazoa</taxon>
        <taxon>Cnidaria</taxon>
        <taxon>Anthozoa</taxon>
        <taxon>Hexacorallia</taxon>
        <taxon>Scleractinia</taxon>
        <taxon>Astrocoeniina</taxon>
        <taxon>Pocilloporidae</taxon>
        <taxon>Pocillopora</taxon>
    </lineage>
</organism>
<gene>
    <name evidence="1" type="ORF">pdam_00019165</name>
</gene>
<sequence>MSEPFIEKRAISTELSNVSREKHRRKSHRVCRPDREPSRIPIRSLKRIRQSIRKIRYRASRYLTLFSCNKLMCSCENEARVANYCNYIKIVKKTTYSQGNELVFGKNAGQQLPTALSVFDTDYQLEYSERYSEIAIEGYQYFTSLQKAFESLISKSYTNFLLTVGCITVATYCNSNMGFKIFDSHARRSPPASAPDAKADDSTVIPAQVQSPVQSSAFASEVEAE</sequence>
<comment type="caution">
    <text evidence="1">The sequence shown here is derived from an EMBL/GenBank/DDBJ whole genome shotgun (WGS) entry which is preliminary data.</text>
</comment>
<protein>
    <submittedName>
        <fullName evidence="1">Uncharacterized protein</fullName>
    </submittedName>
</protein>
<dbReference type="Proteomes" id="UP000275408">
    <property type="component" value="Unassembled WGS sequence"/>
</dbReference>
<name>A0A3M6TS60_POCDA</name>
<reference evidence="1 2" key="1">
    <citation type="journal article" date="2018" name="Sci. Rep.">
        <title>Comparative analysis of the Pocillopora damicornis genome highlights role of immune system in coral evolution.</title>
        <authorList>
            <person name="Cunning R."/>
            <person name="Bay R.A."/>
            <person name="Gillette P."/>
            <person name="Baker A.C."/>
            <person name="Traylor-Knowles N."/>
        </authorList>
    </citation>
    <scope>NUCLEOTIDE SEQUENCE [LARGE SCALE GENOMIC DNA]</scope>
    <source>
        <strain evidence="1">RSMAS</strain>
        <tissue evidence="1">Whole animal</tissue>
    </source>
</reference>